<dbReference type="CDD" id="cd23081">
    <property type="entry name" value="cpPDZ_EcRseP-like"/>
    <property type="match status" value="1"/>
</dbReference>
<keyword evidence="5 11" id="KW-0812">Transmembrane</keyword>
<evidence type="ECO:0000256" key="7">
    <source>
        <dbReference type="ARBA" id="ARBA00022833"/>
    </source>
</evidence>
<comment type="subcellular location">
    <subcellularLocation>
        <location evidence="2">Membrane</location>
        <topology evidence="2">Multi-pass membrane protein</topology>
    </subcellularLocation>
</comment>
<dbReference type="InterPro" id="IPR008915">
    <property type="entry name" value="Peptidase_M50"/>
</dbReference>
<evidence type="ECO:0000313" key="14">
    <source>
        <dbReference type="Proteomes" id="UP001410394"/>
    </source>
</evidence>
<keyword evidence="6 11" id="KW-0378">Hydrolase</keyword>
<organism evidence="13 14">
    <name type="scientific">Uliginosibacterium sediminicola</name>
    <dbReference type="NCBI Taxonomy" id="2024550"/>
    <lineage>
        <taxon>Bacteria</taxon>
        <taxon>Pseudomonadati</taxon>
        <taxon>Pseudomonadota</taxon>
        <taxon>Betaproteobacteria</taxon>
        <taxon>Rhodocyclales</taxon>
        <taxon>Zoogloeaceae</taxon>
        <taxon>Uliginosibacterium</taxon>
    </lineage>
</organism>
<dbReference type="PANTHER" id="PTHR42837:SF2">
    <property type="entry name" value="MEMBRANE METALLOPROTEASE ARASP2, CHLOROPLASTIC-RELATED"/>
    <property type="match status" value="1"/>
</dbReference>
<dbReference type="Pfam" id="PF17820">
    <property type="entry name" value="PDZ_6"/>
    <property type="match status" value="2"/>
</dbReference>
<evidence type="ECO:0000256" key="5">
    <source>
        <dbReference type="ARBA" id="ARBA00022692"/>
    </source>
</evidence>
<name>A0ABU9YVT0_9RHOO</name>
<evidence type="ECO:0000256" key="10">
    <source>
        <dbReference type="ARBA" id="ARBA00023136"/>
    </source>
</evidence>
<dbReference type="PANTHER" id="PTHR42837">
    <property type="entry name" value="REGULATOR OF SIGMA-E PROTEASE RSEP"/>
    <property type="match status" value="1"/>
</dbReference>
<comment type="similarity">
    <text evidence="3 11">Belongs to the peptidase M50B family.</text>
</comment>
<comment type="cofactor">
    <cofactor evidence="1 11">
        <name>Zn(2+)</name>
        <dbReference type="ChEBI" id="CHEBI:29105"/>
    </cofactor>
</comment>
<evidence type="ECO:0000256" key="8">
    <source>
        <dbReference type="ARBA" id="ARBA00022989"/>
    </source>
</evidence>
<keyword evidence="10 11" id="KW-0472">Membrane</keyword>
<evidence type="ECO:0000256" key="1">
    <source>
        <dbReference type="ARBA" id="ARBA00001947"/>
    </source>
</evidence>
<proteinExistence type="inferred from homology"/>
<evidence type="ECO:0000256" key="11">
    <source>
        <dbReference type="RuleBase" id="RU362031"/>
    </source>
</evidence>
<feature type="domain" description="PDZ" evidence="12">
    <location>
        <begin position="132"/>
        <end position="163"/>
    </location>
</feature>
<evidence type="ECO:0000313" key="13">
    <source>
        <dbReference type="EMBL" id="MEN3067815.1"/>
    </source>
</evidence>
<dbReference type="InterPro" id="IPR001478">
    <property type="entry name" value="PDZ"/>
</dbReference>
<dbReference type="InterPro" id="IPR041489">
    <property type="entry name" value="PDZ_6"/>
</dbReference>
<feature type="transmembrane region" description="Helical" evidence="11">
    <location>
        <begin position="433"/>
        <end position="450"/>
    </location>
</feature>
<evidence type="ECO:0000256" key="6">
    <source>
        <dbReference type="ARBA" id="ARBA00022801"/>
    </source>
</evidence>
<dbReference type="SUPFAM" id="SSF50156">
    <property type="entry name" value="PDZ domain-like"/>
    <property type="match status" value="2"/>
</dbReference>
<dbReference type="Pfam" id="PF02163">
    <property type="entry name" value="Peptidase_M50"/>
    <property type="match status" value="1"/>
</dbReference>
<dbReference type="Proteomes" id="UP001410394">
    <property type="component" value="Unassembled WGS sequence"/>
</dbReference>
<evidence type="ECO:0000256" key="3">
    <source>
        <dbReference type="ARBA" id="ARBA00007931"/>
    </source>
</evidence>
<accession>A0ABU9YVT0</accession>
<evidence type="ECO:0000256" key="4">
    <source>
        <dbReference type="ARBA" id="ARBA00022670"/>
    </source>
</evidence>
<keyword evidence="9 11" id="KW-0482">Metalloprotease</keyword>
<keyword evidence="14" id="KW-1185">Reference proteome</keyword>
<gene>
    <name evidence="13" type="primary">rseP</name>
    <name evidence="13" type="ORF">ABDB84_04935</name>
</gene>
<evidence type="ECO:0000259" key="12">
    <source>
        <dbReference type="PROSITE" id="PS50106"/>
    </source>
</evidence>
<protein>
    <recommendedName>
        <fullName evidence="11">Zinc metalloprotease</fullName>
        <ecNumber evidence="11">3.4.24.-</ecNumber>
    </recommendedName>
</protein>
<evidence type="ECO:0000256" key="2">
    <source>
        <dbReference type="ARBA" id="ARBA00004141"/>
    </source>
</evidence>
<keyword evidence="7 11" id="KW-0862">Zinc</keyword>
<sequence length="458" mass="49300">MQILQYLVAFFFALGVLVVVHELGHYLAARACDVKVLRFSFGFGRVLWSRRAGADATEWAICAFPLGGYVKMLDEREAEESIAPSELARAFNRKNVWQRILIVIAGPLANFLLAIAVYWVLFMAGHHELVSVIGPVSQDSPAARAGLQAGDRVTAVNGDVVKSWSDLRWAVMDAALDGRSLQLDVRKEDGTHARRSLSLAGVSIDDRQPDPMQQAGLSLPVPPIPAVIGKVLEGSPAAAAGLQAGDRILAIDAQPVTYFQDFAERIAALPGQSVSLRVQRGSAEMQIGVQVAAQKDSKPLRGRIGVAVQPQPGAADSFIEAVSYGPLAAMSHALDSTWNTTVFSLKVMWRMVRGEVSLRNVSGPLTIASYAGQSAQAGIEPYVSFIALISISLGVLNLLPVPLLDGGHLLYYVAEIIRGKPLSEHLMELGQRFGLVLLAGLMLLAFFNDINRQFSGLG</sequence>
<dbReference type="GO" id="GO:0008237">
    <property type="term" value="F:metallopeptidase activity"/>
    <property type="evidence" value="ECO:0007669"/>
    <property type="project" value="UniProtKB-KW"/>
</dbReference>
<dbReference type="NCBIfam" id="TIGR00054">
    <property type="entry name" value="RIP metalloprotease RseP"/>
    <property type="match status" value="1"/>
</dbReference>
<dbReference type="RefSeq" id="WP_345918579.1">
    <property type="nucleotide sequence ID" value="NZ_JBDIVE010000002.1"/>
</dbReference>
<dbReference type="InterPro" id="IPR036034">
    <property type="entry name" value="PDZ_sf"/>
</dbReference>
<evidence type="ECO:0000256" key="9">
    <source>
        <dbReference type="ARBA" id="ARBA00023049"/>
    </source>
</evidence>
<feature type="transmembrane region" description="Helical" evidence="11">
    <location>
        <begin position="100"/>
        <end position="121"/>
    </location>
</feature>
<dbReference type="PROSITE" id="PS50106">
    <property type="entry name" value="PDZ"/>
    <property type="match status" value="2"/>
</dbReference>
<dbReference type="Gene3D" id="2.30.42.10">
    <property type="match status" value="2"/>
</dbReference>
<dbReference type="InterPro" id="IPR004387">
    <property type="entry name" value="Pept_M50_Zn"/>
</dbReference>
<feature type="transmembrane region" description="Helical" evidence="11">
    <location>
        <begin position="6"/>
        <end position="28"/>
    </location>
</feature>
<feature type="domain" description="PDZ" evidence="12">
    <location>
        <begin position="182"/>
        <end position="282"/>
    </location>
</feature>
<dbReference type="EMBL" id="JBDIVE010000002">
    <property type="protein sequence ID" value="MEN3067815.1"/>
    <property type="molecule type" value="Genomic_DNA"/>
</dbReference>
<keyword evidence="4" id="KW-0645">Protease</keyword>
<dbReference type="SMART" id="SM00228">
    <property type="entry name" value="PDZ"/>
    <property type="match status" value="2"/>
</dbReference>
<comment type="caution">
    <text evidence="13">The sequence shown here is derived from an EMBL/GenBank/DDBJ whole genome shotgun (WGS) entry which is preliminary data.</text>
</comment>
<keyword evidence="11" id="KW-0479">Metal-binding</keyword>
<dbReference type="EC" id="3.4.24.-" evidence="11"/>
<reference evidence="13 14" key="1">
    <citation type="journal article" date="2018" name="Int. J. Syst. Evol. Microbiol.">
        <title>Uliginosibacterium sediminicola sp. nov., isolated from freshwater sediment.</title>
        <authorList>
            <person name="Hwang W.M."/>
            <person name="Kim S.M."/>
            <person name="Kang K."/>
            <person name="Ahn T.Y."/>
        </authorList>
    </citation>
    <scope>NUCLEOTIDE SEQUENCE [LARGE SCALE GENOMIC DNA]</scope>
    <source>
        <strain evidence="13 14">M1-21</strain>
    </source>
</reference>
<feature type="transmembrane region" description="Helical" evidence="11">
    <location>
        <begin position="382"/>
        <end position="412"/>
    </location>
</feature>
<keyword evidence="8 11" id="KW-1133">Transmembrane helix</keyword>
<dbReference type="CDD" id="cd06163">
    <property type="entry name" value="S2P-M50_PDZ_RseP-like"/>
    <property type="match status" value="1"/>
</dbReference>